<evidence type="ECO:0000313" key="2">
    <source>
        <dbReference type="Proteomes" id="UP001201985"/>
    </source>
</evidence>
<dbReference type="RefSeq" id="WP_157985902.1">
    <property type="nucleotide sequence ID" value="NZ_JALBUU010000028.1"/>
</dbReference>
<evidence type="ECO:0000313" key="1">
    <source>
        <dbReference type="EMBL" id="MCI0755363.1"/>
    </source>
</evidence>
<organism evidence="1 2">
    <name type="scientific">Teichococcus vastitatis</name>
    <dbReference type="NCBI Taxonomy" id="2307076"/>
    <lineage>
        <taxon>Bacteria</taxon>
        <taxon>Pseudomonadati</taxon>
        <taxon>Pseudomonadota</taxon>
        <taxon>Alphaproteobacteria</taxon>
        <taxon>Acetobacterales</taxon>
        <taxon>Roseomonadaceae</taxon>
        <taxon>Roseomonas</taxon>
    </lineage>
</organism>
<protein>
    <submittedName>
        <fullName evidence="1">Uncharacterized protein</fullName>
    </submittedName>
</protein>
<sequence length="45" mass="4902">MLFITGYAESAVLGEGRLEAGMQVMTELSSMDALTTCIRQLIPPR</sequence>
<reference evidence="1 2" key="1">
    <citation type="submission" date="2022-03" db="EMBL/GenBank/DDBJ databases">
        <title>Complete genome analysis of Roseomonas KG 17.1 : a prolific producer of plant growth promoters.</title>
        <authorList>
            <person name="Saadouli I."/>
            <person name="Najjari A."/>
            <person name="Mosbah A."/>
            <person name="Ouzari H.I."/>
        </authorList>
    </citation>
    <scope>NUCLEOTIDE SEQUENCE [LARGE SCALE GENOMIC DNA]</scope>
    <source>
        <strain evidence="1 2">KG17-1</strain>
    </source>
</reference>
<keyword evidence="2" id="KW-1185">Reference proteome</keyword>
<proteinExistence type="predicted"/>
<comment type="caution">
    <text evidence="1">The sequence shown here is derived from an EMBL/GenBank/DDBJ whole genome shotgun (WGS) entry which is preliminary data.</text>
</comment>
<gene>
    <name evidence="1" type="ORF">MON41_16710</name>
</gene>
<dbReference type="Proteomes" id="UP001201985">
    <property type="component" value="Unassembled WGS sequence"/>
</dbReference>
<accession>A0ABS9W8M3</accession>
<name>A0ABS9W8M3_9PROT</name>
<dbReference type="EMBL" id="JALBUU010000028">
    <property type="protein sequence ID" value="MCI0755363.1"/>
    <property type="molecule type" value="Genomic_DNA"/>
</dbReference>